<evidence type="ECO:0000313" key="6">
    <source>
        <dbReference type="EMBL" id="EAY18986.1"/>
    </source>
</evidence>
<dbReference type="InParanoid" id="A2DKK3"/>
<dbReference type="VEuPathDB" id="TrichDB:TVAG_246640"/>
<reference evidence="6" key="1">
    <citation type="submission" date="2006-10" db="EMBL/GenBank/DDBJ databases">
        <authorList>
            <person name="Amadeo P."/>
            <person name="Zhao Q."/>
            <person name="Wortman J."/>
            <person name="Fraser-Liggett C."/>
            <person name="Carlton J."/>
        </authorList>
    </citation>
    <scope>NUCLEOTIDE SEQUENCE</scope>
    <source>
        <strain evidence="6">G3</strain>
    </source>
</reference>
<sequence length="896" mass="100863">MSENQESLQAQNKDIDVLRGFERKTLKESPLNILEHQVSVNEAFDTGAKKEVDPFTESSRRNTAGGMESRWSKYKNFCLASFQTRASDFAKSDVSVLFSRRVRDRLAELAVTSDEAAQITLMQQNEERLRSKIAEQAKVLEKLHQDGEHWQMIETVSTTCKLLSNTKSPQFYPAQFIMVLELVEIFGKMVYKRIAEYPTSKADFLKDPNGTTQVLCLNWSMILSRTSQLLPRLLLQTTFLKCIEFHPFKTFDDSVQQVVNGIHGLGSGSAGIFVRAFLIYTIFSLKPNYPTDVFIPLFTSYVRHLLHLKNGSFKRQYSNLPDYTFEKYVETHKPALSFFIQQMVTIGDSPLIKQALEEFYSIGEPSSFILSVFLEELEPKFVAKNFKVILHIIDHSDSVIPRPELIYKLITSLIEAPEIEGVLDVMNLIWTRMKEFKSIDDFIYVAAPLTKYIAKFCSPHYINLFLSNVVSLLKQNFAAREMTYNYSQGVRSLTKKLTTSVMDCIFSTVKSGQNFHVVLNHISSIVALMDFLDESSLVEVSRFILQDVAAKPFPLNDPLCIRILLELSQILFQSLSVLSPPDIVAQTNKTIEWFLYHVDFGTNIEAHLNFLLSARTAFPTSNSLLAAIAEIALRLCTQAVNQKVSNIDVVTRSLLAFAFVTVPSLPDPLTRAKLYIDTSNVALIAGVTSFAFSSFEEFTKSVKDVPPTPELFDVLEHALTLLLVLPAPPGVDPFESVRNLIKAVMNISWKDEEPIVFALESIIIVGHMLRTEFVLRIPNVDSNDVLFAGNPEYIKRGLSVSNQMLAKFVDMLSNYRKKGVVVQKKNVPALAVKAISSLADVYVCDKALIRKLADLAEMLGDGAGDEIMTSTGAHLEKAFNGVELGQRFVAKYFSSE</sequence>
<evidence type="ECO:0000256" key="4">
    <source>
        <dbReference type="ARBA" id="ARBA00022753"/>
    </source>
</evidence>
<gene>
    <name evidence="6" type="ORF">TVAG_246640</name>
</gene>
<evidence type="ECO:0000256" key="1">
    <source>
        <dbReference type="ARBA" id="ARBA00004177"/>
    </source>
</evidence>
<dbReference type="eggNOG" id="KOG3682">
    <property type="taxonomic scope" value="Eukaryota"/>
</dbReference>
<name>A2DKK3_TRIV3</name>
<dbReference type="Proteomes" id="UP000001542">
    <property type="component" value="Unassembled WGS sequence"/>
</dbReference>
<reference evidence="6" key="2">
    <citation type="journal article" date="2007" name="Science">
        <title>Draft genome sequence of the sexually transmitted pathogen Trichomonas vaginalis.</title>
        <authorList>
            <person name="Carlton J.M."/>
            <person name="Hirt R.P."/>
            <person name="Silva J.C."/>
            <person name="Delcher A.L."/>
            <person name="Schatz M."/>
            <person name="Zhao Q."/>
            <person name="Wortman J.R."/>
            <person name="Bidwell S.L."/>
            <person name="Alsmark U.C.M."/>
            <person name="Besteiro S."/>
            <person name="Sicheritz-Ponten T."/>
            <person name="Noel C.J."/>
            <person name="Dacks J.B."/>
            <person name="Foster P.G."/>
            <person name="Simillion C."/>
            <person name="Van de Peer Y."/>
            <person name="Miranda-Saavedra D."/>
            <person name="Barton G.J."/>
            <person name="Westrop G.D."/>
            <person name="Mueller S."/>
            <person name="Dessi D."/>
            <person name="Fiori P.L."/>
            <person name="Ren Q."/>
            <person name="Paulsen I."/>
            <person name="Zhang H."/>
            <person name="Bastida-Corcuera F.D."/>
            <person name="Simoes-Barbosa A."/>
            <person name="Brown M.T."/>
            <person name="Hayes R.D."/>
            <person name="Mukherjee M."/>
            <person name="Okumura C.Y."/>
            <person name="Schneider R."/>
            <person name="Smith A.J."/>
            <person name="Vanacova S."/>
            <person name="Villalvazo M."/>
            <person name="Haas B.J."/>
            <person name="Pertea M."/>
            <person name="Feldblyum T.V."/>
            <person name="Utterback T.R."/>
            <person name="Shu C.L."/>
            <person name="Osoegawa K."/>
            <person name="de Jong P.J."/>
            <person name="Hrdy I."/>
            <person name="Horvathova L."/>
            <person name="Zubacova Z."/>
            <person name="Dolezal P."/>
            <person name="Malik S.B."/>
            <person name="Logsdon J.M. Jr."/>
            <person name="Henze K."/>
            <person name="Gupta A."/>
            <person name="Wang C.C."/>
            <person name="Dunne R.L."/>
            <person name="Upcroft J.A."/>
            <person name="Upcroft P."/>
            <person name="White O."/>
            <person name="Salzberg S.L."/>
            <person name="Tang P."/>
            <person name="Chiu C.-H."/>
            <person name="Lee Y.-S."/>
            <person name="Embley T.M."/>
            <person name="Coombs G.H."/>
            <person name="Mottram J.C."/>
            <person name="Tachezy J."/>
            <person name="Fraser-Liggett C.M."/>
            <person name="Johnson P.J."/>
        </authorList>
    </citation>
    <scope>NUCLEOTIDE SEQUENCE [LARGE SCALE GENOMIC DNA]</scope>
    <source>
        <strain evidence="6">G3</strain>
    </source>
</reference>
<dbReference type="RefSeq" id="XP_001579972.1">
    <property type="nucleotide sequence ID" value="XM_001579922.1"/>
</dbReference>
<keyword evidence="7" id="KW-1185">Reference proteome</keyword>
<dbReference type="KEGG" id="tva:5464496"/>
<dbReference type="GO" id="GO:0015031">
    <property type="term" value="P:protein transport"/>
    <property type="evidence" value="ECO:0007669"/>
    <property type="project" value="UniProtKB-KW"/>
</dbReference>
<organism evidence="6 7">
    <name type="scientific">Trichomonas vaginalis (strain ATCC PRA-98 / G3)</name>
    <dbReference type="NCBI Taxonomy" id="412133"/>
    <lineage>
        <taxon>Eukaryota</taxon>
        <taxon>Metamonada</taxon>
        <taxon>Parabasalia</taxon>
        <taxon>Trichomonadida</taxon>
        <taxon>Trichomonadidae</taxon>
        <taxon>Trichomonas</taxon>
    </lineage>
</organism>
<evidence type="ECO:0000256" key="2">
    <source>
        <dbReference type="ARBA" id="ARBA00010704"/>
    </source>
</evidence>
<evidence type="ECO:0000256" key="3">
    <source>
        <dbReference type="ARBA" id="ARBA00022448"/>
    </source>
</evidence>
<dbReference type="InterPro" id="IPR029705">
    <property type="entry name" value="VPS35L"/>
</dbReference>
<dbReference type="STRING" id="5722.A2DKK3"/>
<keyword evidence="5" id="KW-0653">Protein transport</keyword>
<keyword evidence="3" id="KW-0813">Transport</keyword>
<accession>A2DKK3</accession>
<dbReference type="SMR" id="A2DKK3"/>
<comment type="subcellular location">
    <subcellularLocation>
        <location evidence="1">Endosome</location>
    </subcellularLocation>
</comment>
<protein>
    <submittedName>
        <fullName evidence="6">Uncharacterized protein</fullName>
    </submittedName>
</protein>
<dbReference type="EMBL" id="DS113212">
    <property type="protein sequence ID" value="EAY18986.1"/>
    <property type="molecule type" value="Genomic_DNA"/>
</dbReference>
<comment type="similarity">
    <text evidence="2">Belongs to the VPS35L family.</text>
</comment>
<dbReference type="AlphaFoldDB" id="A2DKK3"/>
<dbReference type="GO" id="GO:0005768">
    <property type="term" value="C:endosome"/>
    <property type="evidence" value="ECO:0000318"/>
    <property type="project" value="GO_Central"/>
</dbReference>
<dbReference type="GO" id="GO:0032456">
    <property type="term" value="P:endocytic recycling"/>
    <property type="evidence" value="ECO:0000318"/>
    <property type="project" value="GO_Central"/>
</dbReference>
<dbReference type="VEuPathDB" id="TrichDB:TVAGG3_0561390"/>
<dbReference type="OrthoDB" id="1734063at2759"/>
<dbReference type="PANTHER" id="PTHR13673:SF0">
    <property type="entry name" value="VPS35 ENDOSOMAL PROTEIN-SORTING FACTOR-LIKE"/>
    <property type="match status" value="1"/>
</dbReference>
<dbReference type="OMA" id="XGISECL"/>
<proteinExistence type="inferred from homology"/>
<dbReference type="PANTHER" id="PTHR13673">
    <property type="entry name" value="ESOPHAGEAL CANCER ASSOCIATED PROTEIN"/>
    <property type="match status" value="1"/>
</dbReference>
<keyword evidence="4" id="KW-0967">Endosome</keyword>
<evidence type="ECO:0000313" key="7">
    <source>
        <dbReference type="Proteomes" id="UP000001542"/>
    </source>
</evidence>
<evidence type="ECO:0000256" key="5">
    <source>
        <dbReference type="ARBA" id="ARBA00022927"/>
    </source>
</evidence>